<evidence type="ECO:0000259" key="2">
    <source>
        <dbReference type="Pfam" id="PF04784"/>
    </source>
</evidence>
<dbReference type="AlphaFoldDB" id="A0A833VQC8"/>
<proteinExistence type="predicted"/>
<dbReference type="Pfam" id="PF04784">
    <property type="entry name" value="DUF547"/>
    <property type="match status" value="1"/>
</dbReference>
<feature type="domain" description="DUF547" evidence="2">
    <location>
        <begin position="416"/>
        <end position="516"/>
    </location>
</feature>
<comment type="caution">
    <text evidence="4">The sequence shown here is derived from an EMBL/GenBank/DDBJ whole genome shotgun (WGS) entry which is preliminary data.</text>
</comment>
<evidence type="ECO:0000256" key="1">
    <source>
        <dbReference type="SAM" id="MobiDB-lite"/>
    </source>
</evidence>
<keyword evidence="5" id="KW-1185">Reference proteome</keyword>
<dbReference type="Pfam" id="PF14389">
    <property type="entry name" value="Lzipper-MIP1"/>
    <property type="match status" value="1"/>
</dbReference>
<evidence type="ECO:0000313" key="4">
    <source>
        <dbReference type="EMBL" id="KAF3331019.1"/>
    </source>
</evidence>
<evidence type="ECO:0000313" key="5">
    <source>
        <dbReference type="Proteomes" id="UP000623129"/>
    </source>
</evidence>
<dbReference type="PANTHER" id="PTHR23054:SF58">
    <property type="entry name" value="OS03G0233800 PROTEIN"/>
    <property type="match status" value="1"/>
</dbReference>
<name>A0A833VQC8_9POAL</name>
<dbReference type="Proteomes" id="UP000623129">
    <property type="component" value="Unassembled WGS sequence"/>
</dbReference>
<dbReference type="InterPro" id="IPR025757">
    <property type="entry name" value="MIP1_Leuzipper"/>
</dbReference>
<accession>A0A833VQC8</accession>
<organism evidence="4 5">
    <name type="scientific">Carex littledalei</name>
    <dbReference type="NCBI Taxonomy" id="544730"/>
    <lineage>
        <taxon>Eukaryota</taxon>
        <taxon>Viridiplantae</taxon>
        <taxon>Streptophyta</taxon>
        <taxon>Embryophyta</taxon>
        <taxon>Tracheophyta</taxon>
        <taxon>Spermatophyta</taxon>
        <taxon>Magnoliopsida</taxon>
        <taxon>Liliopsida</taxon>
        <taxon>Poales</taxon>
        <taxon>Cyperaceae</taxon>
        <taxon>Cyperoideae</taxon>
        <taxon>Cariceae</taxon>
        <taxon>Carex</taxon>
        <taxon>Carex subgen. Euthyceras</taxon>
    </lineage>
</organism>
<sequence>MGEATKHKRSLRQVLFLLEHESYMILIGESRALILFWRYEWFWFLGERNGEKKCYKGHKLDILSTQSQNVNKLEKLLRDQFVIKHALENALGHKPHVLSSSSNDNSIPSPTKELIKDVAILELEVMYLERHLLSLYRKAFMQQIPSLPLQTSHRSLIPLSTSSQSTSDAASITRQSRYVQSNRMTLPRKSDTGLVNGPTITVSKRPQEKQQGLGHSHSSLLLRSSGSARVSPAEKSLRVLKPCYTSPLTFQEDKRDTRYSSGIVSLAEHLGTRVSDHVTLTPNKISEELVRCMGTIYLKLKDHSNRNDSKYNSGTNRGFSSSSPCSSFSSVSAFSSQLVGDTWSPQSKRGTCFTEFSCIDGIGVVNETTKDFSGPHNLFYEISSLGEVNQRPQEVEDLLQQYKSLTQRLETVDPKGLMMEEKLAFWINLLNAMIMHAHMEKGISHSNKRRLESIAYEINGHRVNAEMVKCQILGYSKNPPGQWLKLLLYGKAKSKVRVYNSKRVYHQLEIAKEEYIRSRICIRKEHCIILPKLVGWFAKDANLNLQGLLEMVESFLPQSLRPGVAMPARFPHITSNLEYLSSLMPRIPLFLASRIIPVRNRFVYC</sequence>
<feature type="compositionally biased region" description="Low complexity" evidence="1">
    <location>
        <begin position="212"/>
        <end position="227"/>
    </location>
</feature>
<feature type="domain" description="Ternary complex factor MIP1 leucine-zipper" evidence="3">
    <location>
        <begin position="68"/>
        <end position="142"/>
    </location>
</feature>
<dbReference type="InterPro" id="IPR006869">
    <property type="entry name" value="DUF547"/>
</dbReference>
<evidence type="ECO:0000259" key="3">
    <source>
        <dbReference type="Pfam" id="PF14389"/>
    </source>
</evidence>
<protein>
    <submittedName>
        <fullName evidence="4">Leucine-zipper of ternary complex factor MIP1</fullName>
    </submittedName>
</protein>
<dbReference type="EMBL" id="SWLB01000013">
    <property type="protein sequence ID" value="KAF3331019.1"/>
    <property type="molecule type" value="Genomic_DNA"/>
</dbReference>
<gene>
    <name evidence="4" type="ORF">FCM35_KLT04373</name>
</gene>
<dbReference type="OrthoDB" id="418495at2759"/>
<feature type="region of interest" description="Disordered" evidence="1">
    <location>
        <begin position="187"/>
        <end position="227"/>
    </location>
</feature>
<dbReference type="PANTHER" id="PTHR23054">
    <property type="entry name" value="TERNARY COMPLEX FACTOR MIP1, LEUCINE-ZIPPER-RELATED"/>
    <property type="match status" value="1"/>
</dbReference>
<reference evidence="4" key="1">
    <citation type="submission" date="2020-01" db="EMBL/GenBank/DDBJ databases">
        <title>Genome sequence of Kobresia littledalei, the first chromosome-level genome in the family Cyperaceae.</title>
        <authorList>
            <person name="Qu G."/>
        </authorList>
    </citation>
    <scope>NUCLEOTIDE SEQUENCE</scope>
    <source>
        <strain evidence="4">C.B.Clarke</strain>
        <tissue evidence="4">Leaf</tissue>
    </source>
</reference>